<keyword evidence="4" id="KW-1185">Reference proteome</keyword>
<feature type="domain" description="Thioesterase" evidence="3">
    <location>
        <begin position="82"/>
        <end position="234"/>
    </location>
</feature>
<gene>
    <name evidence="5" type="primary">OLAH</name>
</gene>
<dbReference type="EC" id="3.1.2.14" evidence="2"/>
<dbReference type="SUPFAM" id="SSF53474">
    <property type="entry name" value="alpha/beta-Hydrolases"/>
    <property type="match status" value="1"/>
</dbReference>
<dbReference type="PANTHER" id="PTHR11487">
    <property type="entry name" value="THIOESTERASE"/>
    <property type="match status" value="1"/>
</dbReference>
<reference evidence="5" key="1">
    <citation type="submission" date="2025-08" db="UniProtKB">
        <authorList>
            <consortium name="RefSeq"/>
        </authorList>
    </citation>
    <scope>IDENTIFICATION</scope>
</reference>
<dbReference type="InterPro" id="IPR001031">
    <property type="entry name" value="Thioesterase"/>
</dbReference>
<organism evidence="4 5">
    <name type="scientific">Orycteropus afer afer</name>
    <dbReference type="NCBI Taxonomy" id="1230840"/>
    <lineage>
        <taxon>Eukaryota</taxon>
        <taxon>Metazoa</taxon>
        <taxon>Chordata</taxon>
        <taxon>Craniata</taxon>
        <taxon>Vertebrata</taxon>
        <taxon>Euteleostomi</taxon>
        <taxon>Mammalia</taxon>
        <taxon>Eutheria</taxon>
        <taxon>Afrotheria</taxon>
        <taxon>Tubulidentata</taxon>
        <taxon>Orycteropodidae</taxon>
        <taxon>Orycteropus</taxon>
    </lineage>
</organism>
<proteinExistence type="inferred from homology"/>
<evidence type="ECO:0000313" key="5">
    <source>
        <dbReference type="RefSeq" id="XP_007953118.1"/>
    </source>
</evidence>
<dbReference type="AlphaFoldDB" id="A0A8B7AYW1"/>
<dbReference type="GO" id="GO:0008610">
    <property type="term" value="P:lipid biosynthetic process"/>
    <property type="evidence" value="ECO:0007669"/>
    <property type="project" value="UniProtKB-ARBA"/>
</dbReference>
<dbReference type="Proteomes" id="UP000694850">
    <property type="component" value="Unplaced"/>
</dbReference>
<accession>A0A8B7AYW1</accession>
<dbReference type="InterPro" id="IPR029058">
    <property type="entry name" value="AB_hydrolase_fold"/>
</dbReference>
<dbReference type="GO" id="GO:0016297">
    <property type="term" value="F:fatty acyl-[ACP] hydrolase activity"/>
    <property type="evidence" value="ECO:0007669"/>
    <property type="project" value="UniProtKB-EC"/>
</dbReference>
<dbReference type="InterPro" id="IPR012223">
    <property type="entry name" value="TEII"/>
</dbReference>
<evidence type="ECO:0000256" key="2">
    <source>
        <dbReference type="ARBA" id="ARBA00012480"/>
    </source>
</evidence>
<dbReference type="GO" id="GO:0006631">
    <property type="term" value="P:fatty acid metabolic process"/>
    <property type="evidence" value="ECO:0007669"/>
    <property type="project" value="UniProtKB-ARBA"/>
</dbReference>
<evidence type="ECO:0000256" key="1">
    <source>
        <dbReference type="ARBA" id="ARBA00007169"/>
    </source>
</evidence>
<sequence length="243" mass="27506">MNRCCELSVIDLVVEELVVVFVRWIRNEKVVNCLYPKPNAIFRLICFPWAGGGSMHFAQWGQKIQDSVEGKGGQVDALHVLMGSYVAFLTALQLKEKYKLEPLHLFVSSANAPHAMFLPDIPNDDEIEEVVHDFLTEVGGTPEKLINSKQFIRECIPVTLADVCMIKNYIVDPPSEPVLSCDLTCFFGSEDKLIKDIKAWKVVTSGTFDTHRLPGNHFYLMEPSNETFIQNYITKCLELSSLY</sequence>
<dbReference type="CTD" id="55301"/>
<dbReference type="Gene3D" id="3.40.50.1820">
    <property type="entry name" value="alpha/beta hydrolase"/>
    <property type="match status" value="1"/>
</dbReference>
<dbReference type="RefSeq" id="XP_007953118.1">
    <property type="nucleotide sequence ID" value="XM_007954927.1"/>
</dbReference>
<dbReference type="Pfam" id="PF00975">
    <property type="entry name" value="Thioesterase"/>
    <property type="match status" value="1"/>
</dbReference>
<evidence type="ECO:0000259" key="3">
    <source>
        <dbReference type="Pfam" id="PF00975"/>
    </source>
</evidence>
<dbReference type="PANTHER" id="PTHR11487:SF0">
    <property type="entry name" value="S-ACYL FATTY ACID SYNTHASE THIOESTERASE, MEDIUM CHAIN"/>
    <property type="match status" value="1"/>
</dbReference>
<comment type="similarity">
    <text evidence="1">Belongs to the thioesterase family.</text>
</comment>
<dbReference type="GeneID" id="103209146"/>
<name>A0A8B7AYW1_ORYAF</name>
<dbReference type="OrthoDB" id="541883at2759"/>
<protein>
    <recommendedName>
        <fullName evidence="2">oleoyl-[acyl-carrier-protein] hydrolase</fullName>
        <ecNumber evidence="2">3.1.2.14</ecNumber>
    </recommendedName>
</protein>
<evidence type="ECO:0000313" key="4">
    <source>
        <dbReference type="Proteomes" id="UP000694850"/>
    </source>
</evidence>